<dbReference type="RefSeq" id="WP_151935045.1">
    <property type="nucleotide sequence ID" value="NZ_WDED01000022.1"/>
</dbReference>
<reference evidence="1 2" key="1">
    <citation type="journal article" date="2019" name="Nat. Med.">
        <title>A library of human gut bacterial isolates paired with longitudinal multiomics data enables mechanistic microbiome research.</title>
        <authorList>
            <person name="Poyet M."/>
            <person name="Groussin M."/>
            <person name="Gibbons S.M."/>
            <person name="Avila-Pacheco J."/>
            <person name="Jiang X."/>
            <person name="Kearney S.M."/>
            <person name="Perrotta A.R."/>
            <person name="Berdy B."/>
            <person name="Zhao S."/>
            <person name="Lieberman T.D."/>
            <person name="Swanson P.K."/>
            <person name="Smith M."/>
            <person name="Roesemann S."/>
            <person name="Alexander J.E."/>
            <person name="Rich S.A."/>
            <person name="Livny J."/>
            <person name="Vlamakis H."/>
            <person name="Clish C."/>
            <person name="Bullock K."/>
            <person name="Deik A."/>
            <person name="Scott J."/>
            <person name="Pierce K.A."/>
            <person name="Xavier R.J."/>
            <person name="Alm E.J."/>
        </authorList>
    </citation>
    <scope>NUCLEOTIDE SEQUENCE [LARGE SCALE GENOMIC DNA]</scope>
    <source>
        <strain evidence="1 2">BIOML-A58</strain>
    </source>
</reference>
<comment type="caution">
    <text evidence="1">The sequence shown here is derived from an EMBL/GenBank/DDBJ whole genome shotgun (WGS) entry which is preliminary data.</text>
</comment>
<protein>
    <submittedName>
        <fullName evidence="1">Helix-turn-helix domain-containing protein</fullName>
    </submittedName>
</protein>
<dbReference type="EMBL" id="WDED01000022">
    <property type="protein sequence ID" value="KAB6146703.1"/>
    <property type="molecule type" value="Genomic_DNA"/>
</dbReference>
<dbReference type="Proteomes" id="UP000434604">
    <property type="component" value="Unassembled WGS sequence"/>
</dbReference>
<accession>A0A7J5PUV8</accession>
<proteinExistence type="predicted"/>
<evidence type="ECO:0000313" key="1">
    <source>
        <dbReference type="EMBL" id="KAB6146703.1"/>
    </source>
</evidence>
<evidence type="ECO:0000313" key="2">
    <source>
        <dbReference type="Proteomes" id="UP000434604"/>
    </source>
</evidence>
<sequence>MNSITAGSLTNMTLASVNHWVKRRQTEALSCLYTKPEQGWKPLINDVDEASGFAAIKANRQNVQVAKATWEASSGKVVSRLTFRRFLKSLTNDINV</sequence>
<dbReference type="AlphaFoldDB" id="A0A7J5PUV8"/>
<organism evidence="1 2">
    <name type="scientific">Bacteroides xylanisolvens</name>
    <dbReference type="NCBI Taxonomy" id="371601"/>
    <lineage>
        <taxon>Bacteria</taxon>
        <taxon>Pseudomonadati</taxon>
        <taxon>Bacteroidota</taxon>
        <taxon>Bacteroidia</taxon>
        <taxon>Bacteroidales</taxon>
        <taxon>Bacteroidaceae</taxon>
        <taxon>Bacteroides</taxon>
    </lineage>
</organism>
<name>A0A7J5PUV8_9BACE</name>
<gene>
    <name evidence="1" type="ORF">GA398_15000</name>
</gene>